<evidence type="ECO:0000313" key="2">
    <source>
        <dbReference type="Proteomes" id="UP000324222"/>
    </source>
</evidence>
<dbReference type="Proteomes" id="UP000324222">
    <property type="component" value="Unassembled WGS sequence"/>
</dbReference>
<proteinExistence type="predicted"/>
<organism evidence="1 2">
    <name type="scientific">Portunus trituberculatus</name>
    <name type="common">Swimming crab</name>
    <name type="synonym">Neptunus trituberculatus</name>
    <dbReference type="NCBI Taxonomy" id="210409"/>
    <lineage>
        <taxon>Eukaryota</taxon>
        <taxon>Metazoa</taxon>
        <taxon>Ecdysozoa</taxon>
        <taxon>Arthropoda</taxon>
        <taxon>Crustacea</taxon>
        <taxon>Multicrustacea</taxon>
        <taxon>Malacostraca</taxon>
        <taxon>Eumalacostraca</taxon>
        <taxon>Eucarida</taxon>
        <taxon>Decapoda</taxon>
        <taxon>Pleocyemata</taxon>
        <taxon>Brachyura</taxon>
        <taxon>Eubrachyura</taxon>
        <taxon>Portunoidea</taxon>
        <taxon>Portunidae</taxon>
        <taxon>Portuninae</taxon>
        <taxon>Portunus</taxon>
    </lineage>
</organism>
<reference evidence="1 2" key="1">
    <citation type="submission" date="2019-05" db="EMBL/GenBank/DDBJ databases">
        <title>Another draft genome of Portunus trituberculatus and its Hox gene families provides insights of decapod evolution.</title>
        <authorList>
            <person name="Jeong J.-H."/>
            <person name="Song I."/>
            <person name="Kim S."/>
            <person name="Choi T."/>
            <person name="Kim D."/>
            <person name="Ryu S."/>
            <person name="Kim W."/>
        </authorList>
    </citation>
    <scope>NUCLEOTIDE SEQUENCE [LARGE SCALE GENOMIC DNA]</scope>
    <source>
        <tissue evidence="1">Muscle</tissue>
    </source>
</reference>
<dbReference type="EMBL" id="VSRR010118674">
    <property type="protein sequence ID" value="MPC99508.1"/>
    <property type="molecule type" value="Genomic_DNA"/>
</dbReference>
<dbReference type="AlphaFoldDB" id="A0A5B7K2Z3"/>
<accession>A0A5B7K2Z3</accession>
<name>A0A5B7K2Z3_PORTR</name>
<keyword evidence="2" id="KW-1185">Reference proteome</keyword>
<evidence type="ECO:0000313" key="1">
    <source>
        <dbReference type="EMBL" id="MPC99508.1"/>
    </source>
</evidence>
<comment type="caution">
    <text evidence="1">The sequence shown here is derived from an EMBL/GenBank/DDBJ whole genome shotgun (WGS) entry which is preliminary data.</text>
</comment>
<gene>
    <name evidence="1" type="ORF">E2C01_094927</name>
</gene>
<sequence>MMCGCVVDMRGCGGGRDEHKIGCRCPVLRRVLTETPVLPSPTRVRVSWKTPRLTRHSRLGGLHAMLSHDYLLPWWSVHVTKLAAAATCLLHSFFHPVSYSKPPHDHHNCGHFI</sequence>
<protein>
    <submittedName>
        <fullName evidence="1">Uncharacterized protein</fullName>
    </submittedName>
</protein>